<organism evidence="1 2">
    <name type="scientific">Sphaerotilus hippei</name>
    <dbReference type="NCBI Taxonomy" id="744406"/>
    <lineage>
        <taxon>Bacteria</taxon>
        <taxon>Pseudomonadati</taxon>
        <taxon>Pseudomonadota</taxon>
        <taxon>Betaproteobacteria</taxon>
        <taxon>Burkholderiales</taxon>
        <taxon>Sphaerotilaceae</taxon>
        <taxon>Sphaerotilus</taxon>
    </lineage>
</organism>
<reference evidence="1 2" key="1">
    <citation type="submission" date="2018-05" db="EMBL/GenBank/DDBJ databases">
        <title>Genomic Encyclopedia of Type Strains, Phase IV (KMG-IV): sequencing the most valuable type-strain genomes for metagenomic binning, comparative biology and taxonomic classification.</title>
        <authorList>
            <person name="Goeker M."/>
        </authorList>
    </citation>
    <scope>NUCLEOTIDE SEQUENCE [LARGE SCALE GENOMIC DNA]</scope>
    <source>
        <strain evidence="1 2">DSM 566</strain>
    </source>
</reference>
<sequence>MDTRQNLTSEDEGMQVAIRLPDGFPAEDIEQLCSLMADADPFVPAFEPSSYGLYSLVGQVWSLQVEQIETILLPDRNVASRMAQIAKGMAIGKEAQLIAGINAFAHFFDILMEPSIAFHELARREGNEAALQELAWFRAADHGNKFDWLEVALGRAERLVRPEQARSLESHDLAAGLRDWSTGYGAVLKLAEVELFHPGDPIEKIMALLDWMHRDYFFAGHVATMACVYFAPINAPKAGLMKSLRSPNRQKAIDGAKNAAWDALYLCSLNSMVNKAAGSPKRFIYASLDWRARLIARMAMAFGGDGPHRDAMAAMLGEWWAKKDAEAIADKLTTIAVDIDLPEMAEKRCKAAENKQQTIASGEMVIRDWLPSP</sequence>
<keyword evidence="2" id="KW-1185">Reference proteome</keyword>
<comment type="caution">
    <text evidence="1">The sequence shown here is derived from an EMBL/GenBank/DDBJ whole genome shotgun (WGS) entry which is preliminary data.</text>
</comment>
<evidence type="ECO:0000313" key="1">
    <source>
        <dbReference type="EMBL" id="PXW92281.1"/>
    </source>
</evidence>
<name>A0A318GUC5_9BURK</name>
<accession>A0A318GUC5</accession>
<dbReference type="AlphaFoldDB" id="A0A318GUC5"/>
<dbReference type="EMBL" id="QJJS01000026">
    <property type="protein sequence ID" value="PXW92281.1"/>
    <property type="molecule type" value="Genomic_DNA"/>
</dbReference>
<dbReference type="RefSeq" id="WP_146219449.1">
    <property type="nucleotide sequence ID" value="NZ_QJJS01000026.1"/>
</dbReference>
<proteinExistence type="predicted"/>
<dbReference type="OrthoDB" id="8444705at2"/>
<evidence type="ECO:0000313" key="2">
    <source>
        <dbReference type="Proteomes" id="UP000247811"/>
    </source>
</evidence>
<dbReference type="Proteomes" id="UP000247811">
    <property type="component" value="Unassembled WGS sequence"/>
</dbReference>
<protein>
    <submittedName>
        <fullName evidence="1">Uncharacterized protein</fullName>
    </submittedName>
</protein>
<gene>
    <name evidence="1" type="ORF">C7444_1261</name>
</gene>